<accession>A0A2Y9BIS1</accession>
<keyword evidence="3" id="KW-1185">Reference proteome</keyword>
<sequence length="100" mass="11537">MGTYMKVSTQRLEEDKAAIQNELKGISQSLEELSQEMQLLGQTWEGPAWAAFQNQAASDIENMQAIYEKLFAYISHMEYAAREYRTCENQVGNLIDRIRI</sequence>
<proteinExistence type="predicted"/>
<feature type="coiled-coil region" evidence="1">
    <location>
        <begin position="9"/>
        <end position="43"/>
    </location>
</feature>
<evidence type="ECO:0000313" key="3">
    <source>
        <dbReference type="Proteomes" id="UP000245845"/>
    </source>
</evidence>
<keyword evidence="1" id="KW-0175">Coiled coil</keyword>
<gene>
    <name evidence="2" type="ORF">A8806_11322</name>
</gene>
<evidence type="ECO:0000256" key="1">
    <source>
        <dbReference type="SAM" id="Coils"/>
    </source>
</evidence>
<dbReference type="EMBL" id="QGDL01000013">
    <property type="protein sequence ID" value="PWJ23589.1"/>
    <property type="molecule type" value="Genomic_DNA"/>
</dbReference>
<dbReference type="Pfam" id="PF06013">
    <property type="entry name" value="WXG100"/>
    <property type="match status" value="1"/>
</dbReference>
<protein>
    <submittedName>
        <fullName evidence="2">Type VII secretion system (Wss) protein ESAT-6</fullName>
    </submittedName>
</protein>
<dbReference type="Gene3D" id="1.10.287.1060">
    <property type="entry name" value="ESAT-6-like"/>
    <property type="match status" value="1"/>
</dbReference>
<name>A0A2Y9BIS1_9FIRM</name>
<evidence type="ECO:0000313" key="2">
    <source>
        <dbReference type="EMBL" id="PWJ23589.1"/>
    </source>
</evidence>
<dbReference type="InterPro" id="IPR036689">
    <property type="entry name" value="ESAT-6-like_sf"/>
</dbReference>
<organism evidence="2 3">
    <name type="scientific">Faecalicatena orotica</name>
    <dbReference type="NCBI Taxonomy" id="1544"/>
    <lineage>
        <taxon>Bacteria</taxon>
        <taxon>Bacillati</taxon>
        <taxon>Bacillota</taxon>
        <taxon>Clostridia</taxon>
        <taxon>Lachnospirales</taxon>
        <taxon>Lachnospiraceae</taxon>
        <taxon>Faecalicatena</taxon>
    </lineage>
</organism>
<dbReference type="SUPFAM" id="SSF140453">
    <property type="entry name" value="EsxAB dimer-like"/>
    <property type="match status" value="1"/>
</dbReference>
<dbReference type="AlphaFoldDB" id="A0A2Y9BIS1"/>
<dbReference type="InterPro" id="IPR010310">
    <property type="entry name" value="T7SS_ESAT-6-like"/>
</dbReference>
<dbReference type="Proteomes" id="UP000245845">
    <property type="component" value="Unassembled WGS sequence"/>
</dbReference>
<comment type="caution">
    <text evidence="2">The sequence shown here is derived from an EMBL/GenBank/DDBJ whole genome shotgun (WGS) entry which is preliminary data.</text>
</comment>
<dbReference type="RefSeq" id="WP_109732777.1">
    <property type="nucleotide sequence ID" value="NZ_BAAACK010000005.1"/>
</dbReference>
<reference evidence="2 3" key="1">
    <citation type="submission" date="2018-05" db="EMBL/GenBank/DDBJ databases">
        <title>The Hungate 1000. A catalogue of reference genomes from the rumen microbiome.</title>
        <authorList>
            <person name="Kelly W."/>
        </authorList>
    </citation>
    <scope>NUCLEOTIDE SEQUENCE [LARGE SCALE GENOMIC DNA]</scope>
    <source>
        <strain evidence="2 3">NLAE-zl-C242</strain>
    </source>
</reference>